<feature type="transmembrane region" description="Helical" evidence="6">
    <location>
        <begin position="553"/>
        <end position="575"/>
    </location>
</feature>
<sequence length="610" mass="71356">MDINQKQSFQLKPKTRLIHFVQGVALTLFTLTVIIAIYLTYIYCTKLSPFINYAIIFDAGSSHTKMYVYSWPADKSNGLGTTSTVNEYFDCSLSTIVKTLPTTSTSSMKKADMKFRAISDFENHLEYLEEYFHVCLEGAKIKIPSNRHGHSPIFLGATAGMRLLSLRNRTKAENVLEKIREIFHNNPFQFVIARQVRILTGLEEAIDGWITTNLLLEKFKHKHERQKSYLRHSSDDIDTDMVGVLDLGGASTQVTFTHNNLLSEPIPLKYTANITLFDKVYSPYAHSYLCWGKNEVHKRYRARLINEQTKNWQFKQHYSRLIIDDYCLPNHANESLSWNYIFRSPCTINEKKQFSTQNISMNVTTLLFYGRGNSSMCEKAILNLLNAKKDNKNISCAYNINYCSFDHTYQPTLPAKNKFIGLSGYYYVFNNLAYGLHNRSNKTFDQFNLKNYRLSDIKQRVNDICETPYELYYKQEDMSQQNEQHKRTMCFDGWYVWLLLTSALGWKEEDFKRLSFVKRFPTGEVGWTLGYMINQTNYIPAEHRNKIIQKNEFVLWLCLILTIALASFIFLILTCRKYVKYIKIKQQNKRRQQRSNSHDGYIIPTEQNEH</sequence>
<keyword evidence="6" id="KW-0812">Transmembrane</keyword>
<feature type="transmembrane region" description="Helical" evidence="6">
    <location>
        <begin position="20"/>
        <end position="43"/>
    </location>
</feature>
<dbReference type="Proteomes" id="UP000681722">
    <property type="component" value="Unassembled WGS sequence"/>
</dbReference>
<dbReference type="GO" id="GO:0045134">
    <property type="term" value="F:UDP phosphatase activity"/>
    <property type="evidence" value="ECO:0007669"/>
    <property type="project" value="TreeGrafter"/>
</dbReference>
<evidence type="ECO:0000256" key="6">
    <source>
        <dbReference type="SAM" id="Phobius"/>
    </source>
</evidence>
<keyword evidence="2" id="KW-0378">Hydrolase</keyword>
<dbReference type="PANTHER" id="PTHR11782:SF83">
    <property type="entry name" value="GUANOSINE-DIPHOSPHATASE"/>
    <property type="match status" value="1"/>
</dbReference>
<reference evidence="7" key="1">
    <citation type="submission" date="2021-02" db="EMBL/GenBank/DDBJ databases">
        <authorList>
            <person name="Nowell W R."/>
        </authorList>
    </citation>
    <scope>NUCLEOTIDE SEQUENCE</scope>
</reference>
<dbReference type="Proteomes" id="UP000663829">
    <property type="component" value="Unassembled WGS sequence"/>
</dbReference>
<feature type="region of interest" description="Disordered" evidence="5">
    <location>
        <begin position="590"/>
        <end position="610"/>
    </location>
</feature>
<evidence type="ECO:0000256" key="4">
    <source>
        <dbReference type="PIRSR" id="PIRSR600407-2"/>
    </source>
</evidence>
<dbReference type="GO" id="GO:0009134">
    <property type="term" value="P:nucleoside diphosphate catabolic process"/>
    <property type="evidence" value="ECO:0007669"/>
    <property type="project" value="TreeGrafter"/>
</dbReference>
<dbReference type="AlphaFoldDB" id="A0A813QNL8"/>
<feature type="active site" description="Proton acceptor" evidence="3">
    <location>
        <position position="204"/>
    </location>
</feature>
<keyword evidence="6" id="KW-0472">Membrane</keyword>
<protein>
    <recommendedName>
        <fullName evidence="10">Apyrase</fullName>
    </recommendedName>
</protein>
<dbReference type="GO" id="GO:0005886">
    <property type="term" value="C:plasma membrane"/>
    <property type="evidence" value="ECO:0007669"/>
    <property type="project" value="TreeGrafter"/>
</dbReference>
<evidence type="ECO:0000313" key="7">
    <source>
        <dbReference type="EMBL" id="CAF0769645.1"/>
    </source>
</evidence>
<dbReference type="GO" id="GO:0004382">
    <property type="term" value="F:GDP phosphatase activity"/>
    <property type="evidence" value="ECO:0007669"/>
    <property type="project" value="TreeGrafter"/>
</dbReference>
<evidence type="ECO:0000256" key="5">
    <source>
        <dbReference type="SAM" id="MobiDB-lite"/>
    </source>
</evidence>
<dbReference type="PANTHER" id="PTHR11782">
    <property type="entry name" value="ADENOSINE/GUANOSINE DIPHOSPHATASE"/>
    <property type="match status" value="1"/>
</dbReference>
<dbReference type="InterPro" id="IPR000407">
    <property type="entry name" value="GDA1_CD39_NTPase"/>
</dbReference>
<keyword evidence="4" id="KW-0067">ATP-binding</keyword>
<keyword evidence="9" id="KW-1185">Reference proteome</keyword>
<dbReference type="Gene3D" id="3.30.420.40">
    <property type="match status" value="1"/>
</dbReference>
<evidence type="ECO:0000313" key="8">
    <source>
        <dbReference type="EMBL" id="CAF3551644.1"/>
    </source>
</evidence>
<dbReference type="GO" id="GO:0017111">
    <property type="term" value="F:ribonucleoside triphosphate phosphatase activity"/>
    <property type="evidence" value="ECO:0007669"/>
    <property type="project" value="TreeGrafter"/>
</dbReference>
<organism evidence="7 9">
    <name type="scientific">Didymodactylos carnosus</name>
    <dbReference type="NCBI Taxonomy" id="1234261"/>
    <lineage>
        <taxon>Eukaryota</taxon>
        <taxon>Metazoa</taxon>
        <taxon>Spiralia</taxon>
        <taxon>Gnathifera</taxon>
        <taxon>Rotifera</taxon>
        <taxon>Eurotatoria</taxon>
        <taxon>Bdelloidea</taxon>
        <taxon>Philodinida</taxon>
        <taxon>Philodinidae</taxon>
        <taxon>Didymodactylos</taxon>
    </lineage>
</organism>
<dbReference type="OrthoDB" id="6372431at2759"/>
<dbReference type="EMBL" id="CAJNOQ010000188">
    <property type="protein sequence ID" value="CAF0769645.1"/>
    <property type="molecule type" value="Genomic_DNA"/>
</dbReference>
<evidence type="ECO:0000256" key="2">
    <source>
        <dbReference type="ARBA" id="ARBA00022801"/>
    </source>
</evidence>
<proteinExistence type="inferred from homology"/>
<comment type="caution">
    <text evidence="7">The sequence shown here is derived from an EMBL/GenBank/DDBJ whole genome shotgun (WGS) entry which is preliminary data.</text>
</comment>
<feature type="binding site" evidence="4">
    <location>
        <begin position="249"/>
        <end position="253"/>
    </location>
    <ligand>
        <name>ATP</name>
        <dbReference type="ChEBI" id="CHEBI:30616"/>
    </ligand>
</feature>
<evidence type="ECO:0000256" key="1">
    <source>
        <dbReference type="ARBA" id="ARBA00009283"/>
    </source>
</evidence>
<name>A0A813QNL8_9BILA</name>
<dbReference type="EMBL" id="CAJOBC010000188">
    <property type="protein sequence ID" value="CAF3551644.1"/>
    <property type="molecule type" value="Genomic_DNA"/>
</dbReference>
<evidence type="ECO:0008006" key="10">
    <source>
        <dbReference type="Google" id="ProtNLM"/>
    </source>
</evidence>
<evidence type="ECO:0000256" key="3">
    <source>
        <dbReference type="PIRSR" id="PIRSR600407-1"/>
    </source>
</evidence>
<dbReference type="Pfam" id="PF01150">
    <property type="entry name" value="GDA1_CD39"/>
    <property type="match status" value="1"/>
</dbReference>
<keyword evidence="6" id="KW-1133">Transmembrane helix</keyword>
<keyword evidence="4" id="KW-0547">Nucleotide-binding</keyword>
<comment type="similarity">
    <text evidence="1">Belongs to the GDA1/CD39 NTPase family.</text>
</comment>
<dbReference type="Gene3D" id="3.30.420.150">
    <property type="entry name" value="Exopolyphosphatase. Domain 2"/>
    <property type="match status" value="1"/>
</dbReference>
<dbReference type="GO" id="GO:0005524">
    <property type="term" value="F:ATP binding"/>
    <property type="evidence" value="ECO:0007669"/>
    <property type="project" value="UniProtKB-KW"/>
</dbReference>
<accession>A0A813QNL8</accession>
<evidence type="ECO:0000313" key="9">
    <source>
        <dbReference type="Proteomes" id="UP000663829"/>
    </source>
</evidence>
<gene>
    <name evidence="7" type="ORF">GPM918_LOCUS1853</name>
    <name evidence="8" type="ORF">SRO942_LOCUS1853</name>
</gene>